<dbReference type="CDD" id="cd13637">
    <property type="entry name" value="PBP2_Ca3427_like"/>
    <property type="match status" value="1"/>
</dbReference>
<evidence type="ECO:0000313" key="5">
    <source>
        <dbReference type="EMBL" id="MCR9015874.1"/>
    </source>
</evidence>
<evidence type="ECO:0000259" key="4">
    <source>
        <dbReference type="Pfam" id="PF22384"/>
    </source>
</evidence>
<dbReference type="Gene3D" id="3.40.190.10">
    <property type="entry name" value="Periplasmic binding protein-like II"/>
    <property type="match status" value="2"/>
</dbReference>
<dbReference type="Pfam" id="PF22384">
    <property type="entry name" value="PBP2_Ca3427_like"/>
    <property type="match status" value="1"/>
</dbReference>
<comment type="subcellular location">
    <subcellularLocation>
        <location evidence="1">Periplasm</location>
    </subcellularLocation>
</comment>
<proteinExistence type="inferred from homology"/>
<gene>
    <name evidence="5" type="ORF">NU887_12565</name>
</gene>
<accession>A0A9X2SZ13</accession>
<evidence type="ECO:0000256" key="3">
    <source>
        <dbReference type="ARBA" id="ARBA00022729"/>
    </source>
</evidence>
<comment type="similarity">
    <text evidence="2">Belongs to the bacterial solute-binding protein SsuA/TauA family.</text>
</comment>
<evidence type="ECO:0000256" key="2">
    <source>
        <dbReference type="ARBA" id="ARBA00010742"/>
    </source>
</evidence>
<organism evidence="5 6">
    <name type="scientific">Aquiflexum gelatinilyticum</name>
    <dbReference type="NCBI Taxonomy" id="2961943"/>
    <lineage>
        <taxon>Bacteria</taxon>
        <taxon>Pseudomonadati</taxon>
        <taxon>Bacteroidota</taxon>
        <taxon>Cytophagia</taxon>
        <taxon>Cytophagales</taxon>
        <taxon>Cyclobacteriaceae</taxon>
        <taxon>Aquiflexum</taxon>
    </lineage>
</organism>
<evidence type="ECO:0000313" key="6">
    <source>
        <dbReference type="Proteomes" id="UP001142175"/>
    </source>
</evidence>
<dbReference type="GO" id="GO:0042597">
    <property type="term" value="C:periplasmic space"/>
    <property type="evidence" value="ECO:0007669"/>
    <property type="project" value="UniProtKB-SubCell"/>
</dbReference>
<dbReference type="RefSeq" id="WP_258423737.1">
    <property type="nucleotide sequence ID" value="NZ_JANSUY010000010.1"/>
</dbReference>
<dbReference type="EMBL" id="JANSUY010000010">
    <property type="protein sequence ID" value="MCR9015874.1"/>
    <property type="molecule type" value="Genomic_DNA"/>
</dbReference>
<protein>
    <submittedName>
        <fullName evidence="5">Substrate-binding domain-containing protein</fullName>
    </submittedName>
</protein>
<keyword evidence="6" id="KW-1185">Reference proteome</keyword>
<sequence>MKKITVTGVPEHFNFPWLQVVEKQPFLDEGIQLVWKNEPKGSGAMNKSLRDGETDIAIVLTESFIKDKIEGNPALMIGFHIESPLIWGIHGSARSEIDDISQLGHGDFVISRYGSGSHLMAFLLAKREGWNLDKIDFEVVGDLEGAQEALQDEIHKLFLWEKYTTKPLVDRGIFKRIGEIPTPWPCFVIVANPTVLKQHAAIIGKLLDLVYLQSIENLQKTEFPLLISEKYKIKLEDIKAWLQQTSWAKDERISKKVLEESMEILKDLGLIQKKIKAEDLIFKSLAVLY</sequence>
<dbReference type="PANTHER" id="PTHR30024">
    <property type="entry name" value="ALIPHATIC SULFONATES-BINDING PROTEIN-RELATED"/>
    <property type="match status" value="1"/>
</dbReference>
<dbReference type="InterPro" id="IPR054364">
    <property type="entry name" value="Ca3427-like_PBP2"/>
</dbReference>
<dbReference type="PANTHER" id="PTHR30024:SF47">
    <property type="entry name" value="TAURINE-BINDING PERIPLASMIC PROTEIN"/>
    <property type="match status" value="1"/>
</dbReference>
<dbReference type="Proteomes" id="UP001142175">
    <property type="component" value="Unassembled WGS sequence"/>
</dbReference>
<reference evidence="5" key="1">
    <citation type="submission" date="2022-08" db="EMBL/GenBank/DDBJ databases">
        <authorList>
            <person name="Zhang D."/>
        </authorList>
    </citation>
    <scope>NUCLEOTIDE SEQUENCE</scope>
    <source>
        <strain evidence="5">XJ19-11</strain>
    </source>
</reference>
<dbReference type="SUPFAM" id="SSF53850">
    <property type="entry name" value="Periplasmic binding protein-like II"/>
    <property type="match status" value="1"/>
</dbReference>
<dbReference type="AlphaFoldDB" id="A0A9X2SZ13"/>
<name>A0A9X2SZ13_9BACT</name>
<feature type="domain" description="Ca3427-like PBP 2" evidence="4">
    <location>
        <begin position="90"/>
        <end position="180"/>
    </location>
</feature>
<keyword evidence="3" id="KW-0732">Signal</keyword>
<evidence type="ECO:0000256" key="1">
    <source>
        <dbReference type="ARBA" id="ARBA00004418"/>
    </source>
</evidence>
<comment type="caution">
    <text evidence="5">The sequence shown here is derived from an EMBL/GenBank/DDBJ whole genome shotgun (WGS) entry which is preliminary data.</text>
</comment>